<protein>
    <submittedName>
        <fullName evidence="2">Uncharacterized protein LOC112454545</fullName>
    </submittedName>
</protein>
<dbReference type="GeneID" id="112454545"/>
<accession>A0A6J1PRZ8</accession>
<dbReference type="RefSeq" id="XP_024871780.1">
    <property type="nucleotide sequence ID" value="XM_025016012.1"/>
</dbReference>
<dbReference type="OrthoDB" id="7555209at2759"/>
<organism evidence="1 2">
    <name type="scientific">Temnothorax curvispinosus</name>
    <dbReference type="NCBI Taxonomy" id="300111"/>
    <lineage>
        <taxon>Eukaryota</taxon>
        <taxon>Metazoa</taxon>
        <taxon>Ecdysozoa</taxon>
        <taxon>Arthropoda</taxon>
        <taxon>Hexapoda</taxon>
        <taxon>Insecta</taxon>
        <taxon>Pterygota</taxon>
        <taxon>Neoptera</taxon>
        <taxon>Endopterygota</taxon>
        <taxon>Hymenoptera</taxon>
        <taxon>Apocrita</taxon>
        <taxon>Aculeata</taxon>
        <taxon>Formicoidea</taxon>
        <taxon>Formicidae</taxon>
        <taxon>Myrmicinae</taxon>
        <taxon>Temnothorax</taxon>
    </lineage>
</organism>
<evidence type="ECO:0000313" key="1">
    <source>
        <dbReference type="Proteomes" id="UP000504618"/>
    </source>
</evidence>
<sequence length="117" mass="13650">MPNLKGSNEFQRRLYYYVVMSIILYGAPNWSEDSAAARRRQLPLRRAQRVTALRVVSAYRTVSLDAATMIAKIPPYFFVAECRKIVYTRIKELRGGDDWTIDAERDIKTEEEASMRR</sequence>
<dbReference type="Proteomes" id="UP000504618">
    <property type="component" value="Unplaced"/>
</dbReference>
<keyword evidence="1" id="KW-1185">Reference proteome</keyword>
<gene>
    <name evidence="2" type="primary">LOC112454545</name>
</gene>
<evidence type="ECO:0000313" key="2">
    <source>
        <dbReference type="RefSeq" id="XP_024871780.1"/>
    </source>
</evidence>
<dbReference type="AlphaFoldDB" id="A0A6J1PRZ8"/>
<proteinExistence type="predicted"/>
<reference evidence="2" key="1">
    <citation type="submission" date="2025-08" db="UniProtKB">
        <authorList>
            <consortium name="RefSeq"/>
        </authorList>
    </citation>
    <scope>IDENTIFICATION</scope>
    <source>
        <tissue evidence="2">Whole body</tissue>
    </source>
</reference>
<name>A0A6J1PRZ8_9HYME</name>